<name>A0A6J7EEL0_9ZZZZ</name>
<organism evidence="1">
    <name type="scientific">freshwater metagenome</name>
    <dbReference type="NCBI Taxonomy" id="449393"/>
    <lineage>
        <taxon>unclassified sequences</taxon>
        <taxon>metagenomes</taxon>
        <taxon>ecological metagenomes</taxon>
    </lineage>
</organism>
<gene>
    <name evidence="1" type="ORF">UFOPK3401_01476</name>
</gene>
<reference evidence="1" key="1">
    <citation type="submission" date="2020-05" db="EMBL/GenBank/DDBJ databases">
        <authorList>
            <person name="Chiriac C."/>
            <person name="Salcher M."/>
            <person name="Ghai R."/>
            <person name="Kavagutti S V."/>
        </authorList>
    </citation>
    <scope>NUCLEOTIDE SEQUENCE</scope>
</reference>
<protein>
    <submittedName>
        <fullName evidence="1">Unannotated protein</fullName>
    </submittedName>
</protein>
<evidence type="ECO:0000313" key="1">
    <source>
        <dbReference type="EMBL" id="CAB4881416.1"/>
    </source>
</evidence>
<sequence>MVAPSRAALAAIAEMSGSEMVEVLIAEPLARITVVEIPSGSFNELRTKEI</sequence>
<proteinExistence type="predicted"/>
<dbReference type="AlphaFoldDB" id="A0A6J7EEL0"/>
<dbReference type="EMBL" id="CAFBLM010000108">
    <property type="protein sequence ID" value="CAB4881416.1"/>
    <property type="molecule type" value="Genomic_DNA"/>
</dbReference>
<accession>A0A6J7EEL0</accession>